<evidence type="ECO:0000256" key="5">
    <source>
        <dbReference type="ARBA" id="ARBA00022490"/>
    </source>
</evidence>
<name>A0A6B2KWS9_9EUKA</name>
<evidence type="ECO:0000256" key="7">
    <source>
        <dbReference type="ARBA" id="ARBA00023242"/>
    </source>
</evidence>
<evidence type="ECO:0000256" key="1">
    <source>
        <dbReference type="ARBA" id="ARBA00004123"/>
    </source>
</evidence>
<organism evidence="9">
    <name type="scientific">Arcella intermedia</name>
    <dbReference type="NCBI Taxonomy" id="1963864"/>
    <lineage>
        <taxon>Eukaryota</taxon>
        <taxon>Amoebozoa</taxon>
        <taxon>Tubulinea</taxon>
        <taxon>Elardia</taxon>
        <taxon>Arcellinida</taxon>
        <taxon>Sphaerothecina</taxon>
        <taxon>Arcellidae</taxon>
        <taxon>Arcella</taxon>
    </lineage>
</organism>
<dbReference type="InterPro" id="IPR057947">
    <property type="entry name" value="TPR_XPO7/RBP17"/>
</dbReference>
<keyword evidence="5" id="KW-0963">Cytoplasm</keyword>
<comment type="subcellular location">
    <subcellularLocation>
        <location evidence="2">Cytoplasm</location>
    </subcellularLocation>
    <subcellularLocation>
        <location evidence="1">Nucleus</location>
    </subcellularLocation>
</comment>
<keyword evidence="6" id="KW-0653">Protein transport</keyword>
<dbReference type="Gene3D" id="1.25.10.10">
    <property type="entry name" value="Leucine-rich Repeat Variant"/>
    <property type="match status" value="2"/>
</dbReference>
<evidence type="ECO:0000256" key="3">
    <source>
        <dbReference type="ARBA" id="ARBA00009466"/>
    </source>
</evidence>
<dbReference type="GO" id="GO:0006611">
    <property type="term" value="P:protein export from nucleus"/>
    <property type="evidence" value="ECO:0007669"/>
    <property type="project" value="TreeGrafter"/>
</dbReference>
<dbReference type="AlphaFoldDB" id="A0A6B2KWS9"/>
<dbReference type="PANTHER" id="PTHR12596">
    <property type="entry name" value="EXPORTIN 4,7-RELATED"/>
    <property type="match status" value="1"/>
</dbReference>
<keyword evidence="4" id="KW-0813">Transport</keyword>
<proteinExistence type="inferred from homology"/>
<dbReference type="EMBL" id="GIBP01000210">
    <property type="protein sequence ID" value="NDV29179.1"/>
    <property type="molecule type" value="Transcribed_RNA"/>
</dbReference>
<evidence type="ECO:0000256" key="6">
    <source>
        <dbReference type="ARBA" id="ARBA00022927"/>
    </source>
</evidence>
<dbReference type="GO" id="GO:0005643">
    <property type="term" value="C:nuclear pore"/>
    <property type="evidence" value="ECO:0007669"/>
    <property type="project" value="TreeGrafter"/>
</dbReference>
<accession>A0A6B2KWS9</accession>
<dbReference type="GO" id="GO:0005049">
    <property type="term" value="F:nuclear export signal receptor activity"/>
    <property type="evidence" value="ECO:0007669"/>
    <property type="project" value="InterPro"/>
</dbReference>
<comment type="similarity">
    <text evidence="3">Belongs to the exportin family.</text>
</comment>
<feature type="domain" description="Exportin-7/Ran-binding protein 17 TPR repeats" evidence="8">
    <location>
        <begin position="425"/>
        <end position="665"/>
    </location>
</feature>
<dbReference type="Pfam" id="PF25795">
    <property type="entry name" value="TPR_XPO7"/>
    <property type="match status" value="1"/>
</dbReference>
<evidence type="ECO:0000256" key="2">
    <source>
        <dbReference type="ARBA" id="ARBA00004496"/>
    </source>
</evidence>
<keyword evidence="7" id="KW-0539">Nucleus</keyword>
<evidence type="ECO:0000256" key="4">
    <source>
        <dbReference type="ARBA" id="ARBA00022448"/>
    </source>
</evidence>
<dbReference type="InterPro" id="IPR044189">
    <property type="entry name" value="XPO4/7-like"/>
</dbReference>
<reference evidence="9" key="1">
    <citation type="journal article" date="2020" name="J. Eukaryot. Microbiol.">
        <title>De novo Sequencing, Assembly and Annotation of the Transcriptome for the Free-Living Testate Amoeba Arcella intermedia.</title>
        <authorList>
            <person name="Ribeiro G.M."/>
            <person name="Porfirio-Sousa A.L."/>
            <person name="Maurer-Alcala X.X."/>
            <person name="Katz L.A."/>
            <person name="Lahr D.J.G."/>
        </authorList>
    </citation>
    <scope>NUCLEOTIDE SEQUENCE</scope>
</reference>
<evidence type="ECO:0000313" key="9">
    <source>
        <dbReference type="EMBL" id="NDV29179.1"/>
    </source>
</evidence>
<protein>
    <recommendedName>
        <fullName evidence="8">Exportin-7/Ran-binding protein 17 TPR repeats domain-containing protein</fullName>
    </recommendedName>
</protein>
<evidence type="ECO:0000259" key="8">
    <source>
        <dbReference type="Pfam" id="PF25795"/>
    </source>
</evidence>
<dbReference type="InterPro" id="IPR016024">
    <property type="entry name" value="ARM-type_fold"/>
</dbReference>
<sequence length="1101" mass="125912">MAAFEGLVNKAYTATNEEERKLAGAQLSKFTNFEFWKQILLVLRASKNPYTLHFCAQNLKFIFTEYFASFSAVDRLEFKNALLAVLHELADVLCTEKWSNIVRPVLIECLCRFDKLCRVDNPTSNHFDIADVSPFFQKGVPHLILGIGIFEQLISEMSTILPKIPLPVQRKITIAFRDKFLFEIVRIGFEKLEDVVRFMKTMEKHKDIVPYQILLKEVLELLSNAFTFDFIGINTDPNSDDIGVIHVPEPWAPIMEDPNPLSLIFNLYEHTSLPYSVKCLEILEKMVAVRDSIFSNDDQKSTFLSNFIFGLGKIISNVKEFNSPHIVHQIARILARLKANYQIRQIVDTRHYSAFIRHTAEFSIQLFSTPLSMHTLFYLLSFWNRMVSAAYHIRLSPEDCSTHLNEIVPKLLVSLVKGIGDLCASSTSDNPLDNEHLASVLGEIPSIARYAHQEVTASILGELIAIMKEWGGGGRGIEIESKLSWMIWMGIGVMGGKNGTGVRGSLGISEFCLEGEEKEEEGEAELLLEGQLVGCLFEAMGLHDAYINKFGLNNVTPRLELAFIGFLQRFCKLYLLDLSSTGIYQQLQRLDLGSVNNVIECIVKKTIMIIRFWSKNMDIIEETLGSAGLFWTLASGYSTSKVLVKSPIVCHLLEHHNEVDLPFGEDTYRVRCSFYKTLGCLLWSLSSTTDFNVFINPFNHQLNHIQNQIQNNHPSGYALLGQLLNDLKGVNNSMLIRDSYNKFFNWFFIDNGYYEWLGKLIASPKQYSLTMHHCWQILKFCCEFVLNENRRISFGQNSADGLKLFRVTAQMLSHYAKLLTSTEFKDLDDQYTSYKLYIRCLVHIMSGGYTNFGVFELYSDPILSETLSLALNVILHHLPYSLANQYPKIFTLIFALLSSISVHHSNYLLSLPPQSFRSLLMVLRQGLNSTNREVLTETTNALDKLFSLHTTNMILISQHNSAQNFSQWSVTTRRNAEMMTSHINSNYSIVMGIFTKMMEIGCSWYEPVNFLARALLAFIVLFQKEFKELTDVIINSQSGEEERVVKLKKAFMGLMEDVKVNLYSSNQERFLSNLTTFHIEVQNLLNLNEFYKSLRNYNKDY</sequence>
<dbReference type="PANTHER" id="PTHR12596:SF2">
    <property type="entry name" value="EXPORTIN-7 ISOFORM X1"/>
    <property type="match status" value="1"/>
</dbReference>
<dbReference type="SUPFAM" id="SSF48371">
    <property type="entry name" value="ARM repeat"/>
    <property type="match status" value="1"/>
</dbReference>
<dbReference type="GO" id="GO:0005737">
    <property type="term" value="C:cytoplasm"/>
    <property type="evidence" value="ECO:0007669"/>
    <property type="project" value="UniProtKB-SubCell"/>
</dbReference>
<dbReference type="InterPro" id="IPR011989">
    <property type="entry name" value="ARM-like"/>
</dbReference>